<dbReference type="AlphaFoldDB" id="A0A916YBR9"/>
<comment type="caution">
    <text evidence="2">The sequence shown here is derived from an EMBL/GenBank/DDBJ whole genome shotgun (WGS) entry which is preliminary data.</text>
</comment>
<gene>
    <name evidence="2" type="ORF">GCM10011335_45580</name>
</gene>
<organism evidence="2 3">
    <name type="scientific">Aureimonas glaciei</name>
    <dbReference type="NCBI Taxonomy" id="1776957"/>
    <lineage>
        <taxon>Bacteria</taxon>
        <taxon>Pseudomonadati</taxon>
        <taxon>Pseudomonadota</taxon>
        <taxon>Alphaproteobacteria</taxon>
        <taxon>Hyphomicrobiales</taxon>
        <taxon>Aurantimonadaceae</taxon>
        <taxon>Aureimonas</taxon>
    </lineage>
</organism>
<sequence length="114" mass="12538">MDEAPFVERRFELDGGELLVCFYLPAKAPGGEFQCRWSIAWPEREVRGYACGEDGVQALMLAMRVVRSELVDSDPYKAGRLTLWDQADLDLPPTWGAGPLYDVPPNGGVPLGPA</sequence>
<dbReference type="EMBL" id="BMJJ01000014">
    <property type="protein sequence ID" value="GGD37717.1"/>
    <property type="molecule type" value="Genomic_DNA"/>
</dbReference>
<proteinExistence type="predicted"/>
<dbReference type="RefSeq" id="WP_188854757.1">
    <property type="nucleotide sequence ID" value="NZ_BMJJ01000014.1"/>
</dbReference>
<dbReference type="Pfam" id="PF22302">
    <property type="entry name" value="DUF6968"/>
    <property type="match status" value="1"/>
</dbReference>
<keyword evidence="3" id="KW-1185">Reference proteome</keyword>
<evidence type="ECO:0000313" key="2">
    <source>
        <dbReference type="EMBL" id="GGD37717.1"/>
    </source>
</evidence>
<feature type="domain" description="DUF6968" evidence="1">
    <location>
        <begin position="8"/>
        <end position="90"/>
    </location>
</feature>
<evidence type="ECO:0000259" key="1">
    <source>
        <dbReference type="Pfam" id="PF22302"/>
    </source>
</evidence>
<name>A0A916YBR9_9HYPH</name>
<evidence type="ECO:0000313" key="3">
    <source>
        <dbReference type="Proteomes" id="UP000613160"/>
    </source>
</evidence>
<dbReference type="InterPro" id="IPR054241">
    <property type="entry name" value="DUF6968"/>
</dbReference>
<dbReference type="Proteomes" id="UP000613160">
    <property type="component" value="Unassembled WGS sequence"/>
</dbReference>
<reference evidence="2" key="1">
    <citation type="journal article" date="2014" name="Int. J. Syst. Evol. Microbiol.">
        <title>Complete genome sequence of Corynebacterium casei LMG S-19264T (=DSM 44701T), isolated from a smear-ripened cheese.</title>
        <authorList>
            <consortium name="US DOE Joint Genome Institute (JGI-PGF)"/>
            <person name="Walter F."/>
            <person name="Albersmeier A."/>
            <person name="Kalinowski J."/>
            <person name="Ruckert C."/>
        </authorList>
    </citation>
    <scope>NUCLEOTIDE SEQUENCE</scope>
    <source>
        <strain evidence="2">CGMCC 1.15493</strain>
    </source>
</reference>
<accession>A0A916YBR9</accession>
<reference evidence="2" key="2">
    <citation type="submission" date="2020-09" db="EMBL/GenBank/DDBJ databases">
        <authorList>
            <person name="Sun Q."/>
            <person name="Zhou Y."/>
        </authorList>
    </citation>
    <scope>NUCLEOTIDE SEQUENCE</scope>
    <source>
        <strain evidence="2">CGMCC 1.15493</strain>
    </source>
</reference>
<protein>
    <recommendedName>
        <fullName evidence="1">DUF6968 domain-containing protein</fullName>
    </recommendedName>
</protein>